<evidence type="ECO:0000256" key="1">
    <source>
        <dbReference type="ARBA" id="ARBA00004761"/>
    </source>
</evidence>
<accession>A0ABV3HTQ2</accession>
<dbReference type="EC" id="2.7.1.12" evidence="3 9"/>
<evidence type="ECO:0000313" key="10">
    <source>
        <dbReference type="EMBL" id="MEV4681961.1"/>
    </source>
</evidence>
<dbReference type="InterPro" id="IPR027417">
    <property type="entry name" value="P-loop_NTPase"/>
</dbReference>
<evidence type="ECO:0000256" key="8">
    <source>
        <dbReference type="ARBA" id="ARBA00048090"/>
    </source>
</evidence>
<keyword evidence="4 9" id="KW-0808">Transferase</keyword>
<evidence type="ECO:0000313" key="11">
    <source>
        <dbReference type="Proteomes" id="UP001552521"/>
    </source>
</evidence>
<reference evidence="10 11" key="1">
    <citation type="submission" date="2024-06" db="EMBL/GenBank/DDBJ databases">
        <title>The Natural Products Discovery Center: Release of the First 8490 Sequenced Strains for Exploring Actinobacteria Biosynthetic Diversity.</title>
        <authorList>
            <person name="Kalkreuter E."/>
            <person name="Kautsar S.A."/>
            <person name="Yang D."/>
            <person name="Bader C.D."/>
            <person name="Teijaro C.N."/>
            <person name="Fluegel L."/>
            <person name="Davis C.M."/>
            <person name="Simpson J.R."/>
            <person name="Lauterbach L."/>
            <person name="Steele A.D."/>
            <person name="Gui C."/>
            <person name="Meng S."/>
            <person name="Li G."/>
            <person name="Viehrig K."/>
            <person name="Ye F."/>
            <person name="Su P."/>
            <person name="Kiefer A.F."/>
            <person name="Nichols A."/>
            <person name="Cepeda A.J."/>
            <person name="Yan W."/>
            <person name="Fan B."/>
            <person name="Jiang Y."/>
            <person name="Adhikari A."/>
            <person name="Zheng C.-J."/>
            <person name="Schuster L."/>
            <person name="Cowan T.M."/>
            <person name="Smanski M.J."/>
            <person name="Chevrette M.G."/>
            <person name="De Carvalho L.P.S."/>
            <person name="Shen B."/>
        </authorList>
    </citation>
    <scope>NUCLEOTIDE SEQUENCE [LARGE SCALE GENOMIC DNA]</scope>
    <source>
        <strain evidence="10 11">NPDC049344</strain>
    </source>
</reference>
<name>A0ABV3HTQ2_9ACTN</name>
<evidence type="ECO:0000256" key="4">
    <source>
        <dbReference type="ARBA" id="ARBA00022679"/>
    </source>
</evidence>
<comment type="pathway">
    <text evidence="1">Carbohydrate acid metabolism.</text>
</comment>
<dbReference type="PANTHER" id="PTHR43442:SF3">
    <property type="entry name" value="GLUCONOKINASE-RELATED"/>
    <property type="match status" value="1"/>
</dbReference>
<keyword evidence="5 9" id="KW-0547">Nucleotide-binding</keyword>
<sequence>MAHRTESRSPCVVITGVSGAGKSTVARQLAERLEVPFAEADDFHSPASIRKMASGVALDDRDRGPWLEAVGRWLRERDATGRGGVAACSALRRRYRDILRAACPAVTFFQLTADRTVLADRLGGRRGHFMPESLLDSQLATLEPLEPDERGALLDAAPAPEEIVRTAMKLLTGPGAF</sequence>
<evidence type="ECO:0000256" key="7">
    <source>
        <dbReference type="ARBA" id="ARBA00022840"/>
    </source>
</evidence>
<dbReference type="NCBIfam" id="TIGR01313">
    <property type="entry name" value="therm_gnt_kin"/>
    <property type="match status" value="1"/>
</dbReference>
<comment type="similarity">
    <text evidence="2 9">Belongs to the gluconokinase GntK/GntV family.</text>
</comment>
<protein>
    <recommendedName>
        <fullName evidence="3 9">Gluconokinase</fullName>
        <ecNumber evidence="3 9">2.7.1.12</ecNumber>
    </recommendedName>
</protein>
<keyword evidence="6 9" id="KW-0418">Kinase</keyword>
<comment type="caution">
    <text evidence="10">The sequence shown here is derived from an EMBL/GenBank/DDBJ whole genome shotgun (WGS) entry which is preliminary data.</text>
</comment>
<dbReference type="PANTHER" id="PTHR43442">
    <property type="entry name" value="GLUCONOKINASE-RELATED"/>
    <property type="match status" value="1"/>
</dbReference>
<evidence type="ECO:0000256" key="9">
    <source>
        <dbReference type="RuleBase" id="RU363066"/>
    </source>
</evidence>
<keyword evidence="11" id="KW-1185">Reference proteome</keyword>
<dbReference type="SUPFAM" id="SSF52540">
    <property type="entry name" value="P-loop containing nucleoside triphosphate hydrolases"/>
    <property type="match status" value="1"/>
</dbReference>
<evidence type="ECO:0000256" key="5">
    <source>
        <dbReference type="ARBA" id="ARBA00022741"/>
    </source>
</evidence>
<keyword evidence="7 9" id="KW-0067">ATP-binding</keyword>
<dbReference type="Proteomes" id="UP001552521">
    <property type="component" value="Unassembled WGS sequence"/>
</dbReference>
<dbReference type="RefSeq" id="WP_364593125.1">
    <property type="nucleotide sequence ID" value="NZ_JBFAQK010000016.1"/>
</dbReference>
<dbReference type="EMBL" id="JBFAQK010000016">
    <property type="protein sequence ID" value="MEV4681961.1"/>
    <property type="molecule type" value="Genomic_DNA"/>
</dbReference>
<proteinExistence type="inferred from homology"/>
<dbReference type="Pfam" id="PF13671">
    <property type="entry name" value="AAA_33"/>
    <property type="match status" value="1"/>
</dbReference>
<dbReference type="GO" id="GO:0046316">
    <property type="term" value="F:gluconokinase activity"/>
    <property type="evidence" value="ECO:0007669"/>
    <property type="project" value="UniProtKB-EC"/>
</dbReference>
<evidence type="ECO:0000256" key="6">
    <source>
        <dbReference type="ARBA" id="ARBA00022777"/>
    </source>
</evidence>
<comment type="catalytic activity">
    <reaction evidence="8 9">
        <text>D-gluconate + ATP = 6-phospho-D-gluconate + ADP + H(+)</text>
        <dbReference type="Rhea" id="RHEA:19433"/>
        <dbReference type="ChEBI" id="CHEBI:15378"/>
        <dbReference type="ChEBI" id="CHEBI:18391"/>
        <dbReference type="ChEBI" id="CHEBI:30616"/>
        <dbReference type="ChEBI" id="CHEBI:58759"/>
        <dbReference type="ChEBI" id="CHEBI:456216"/>
        <dbReference type="EC" id="2.7.1.12"/>
    </reaction>
</comment>
<evidence type="ECO:0000256" key="3">
    <source>
        <dbReference type="ARBA" id="ARBA00012054"/>
    </source>
</evidence>
<evidence type="ECO:0000256" key="2">
    <source>
        <dbReference type="ARBA" id="ARBA00008420"/>
    </source>
</evidence>
<dbReference type="InterPro" id="IPR006001">
    <property type="entry name" value="Therm_gnt_kin"/>
</dbReference>
<dbReference type="CDD" id="cd02021">
    <property type="entry name" value="GntK"/>
    <property type="match status" value="1"/>
</dbReference>
<gene>
    <name evidence="10" type="ORF">AB0K36_14420</name>
</gene>
<dbReference type="Gene3D" id="3.40.50.300">
    <property type="entry name" value="P-loop containing nucleotide triphosphate hydrolases"/>
    <property type="match status" value="1"/>
</dbReference>
<organism evidence="10 11">
    <name type="scientific">Streptomyces kurssanovii</name>
    <dbReference type="NCBI Taxonomy" id="67312"/>
    <lineage>
        <taxon>Bacteria</taxon>
        <taxon>Bacillati</taxon>
        <taxon>Actinomycetota</taxon>
        <taxon>Actinomycetes</taxon>
        <taxon>Kitasatosporales</taxon>
        <taxon>Streptomycetaceae</taxon>
        <taxon>Streptomyces</taxon>
    </lineage>
</organism>